<protein>
    <recommendedName>
        <fullName evidence="2">Ribosomal silencing factor RsfS</fullName>
    </recommendedName>
</protein>
<dbReference type="AlphaFoldDB" id="A0A6I6MTV4"/>
<dbReference type="GO" id="GO:0017148">
    <property type="term" value="P:negative regulation of translation"/>
    <property type="evidence" value="ECO:0007669"/>
    <property type="project" value="UniProtKB-UniRule"/>
</dbReference>
<dbReference type="GO" id="GO:0043023">
    <property type="term" value="F:ribosomal large subunit binding"/>
    <property type="evidence" value="ECO:0007669"/>
    <property type="project" value="TreeGrafter"/>
</dbReference>
<proteinExistence type="inferred from homology"/>
<keyword evidence="2" id="KW-0963">Cytoplasm</keyword>
<dbReference type="HAMAP" id="MF_01477">
    <property type="entry name" value="Iojap_RsfS"/>
    <property type="match status" value="1"/>
</dbReference>
<dbReference type="EMBL" id="CP047045">
    <property type="protein sequence ID" value="QGZ96886.1"/>
    <property type="molecule type" value="Genomic_DNA"/>
</dbReference>
<dbReference type="KEGG" id="tsv:DSM104635_03751"/>
<dbReference type="InterPro" id="IPR004394">
    <property type="entry name" value="Iojap/RsfS/C7orf30"/>
</dbReference>
<dbReference type="GO" id="GO:0042256">
    <property type="term" value="P:cytosolic ribosome assembly"/>
    <property type="evidence" value="ECO:0007669"/>
    <property type="project" value="UniProtKB-UniRule"/>
</dbReference>
<keyword evidence="2" id="KW-0810">Translation regulation</keyword>
<keyword evidence="4" id="KW-1185">Reference proteome</keyword>
<sequence>MKRAPAASRAGKAPREAVDRPARGIDVDAATRVVLTSLEDDKAEDILAIDIRGKSSFADMLVVASGRSARHVGALADHVMRKLKEAGVKDVRVEGLPQADWVLVDAGDVVIHLFRPEVRSFYNIEKIWSGNIGPDSALPS</sequence>
<dbReference type="Pfam" id="PF02410">
    <property type="entry name" value="RsfS"/>
    <property type="match status" value="1"/>
</dbReference>
<evidence type="ECO:0000313" key="4">
    <source>
        <dbReference type="Proteomes" id="UP000431269"/>
    </source>
</evidence>
<dbReference type="RefSeq" id="WP_158767646.1">
    <property type="nucleotide sequence ID" value="NZ_CP047045.1"/>
</dbReference>
<comment type="function">
    <text evidence="2">Functions as a ribosomal silencing factor. Interacts with ribosomal protein uL14 (rplN), blocking formation of intersubunit bridge B8. Prevents association of the 30S and 50S ribosomal subunits and the formation of functional ribosomes, thus repressing translation.</text>
</comment>
<dbReference type="Gene3D" id="3.30.460.10">
    <property type="entry name" value="Beta Polymerase, domain 2"/>
    <property type="match status" value="1"/>
</dbReference>
<comment type="subunit">
    <text evidence="2">Interacts with ribosomal protein uL14 (rplN).</text>
</comment>
<accession>A0A6I6MTV4</accession>
<reference evidence="4" key="1">
    <citation type="submission" date="2019-12" db="EMBL/GenBank/DDBJ databases">
        <title>Complete genome of Terracaulis silvestris 0127_4.</title>
        <authorList>
            <person name="Vieira S."/>
            <person name="Riedel T."/>
            <person name="Sproer C."/>
            <person name="Pascual J."/>
            <person name="Boedeker C."/>
            <person name="Overmann J."/>
        </authorList>
    </citation>
    <scope>NUCLEOTIDE SEQUENCE [LARGE SCALE GENOMIC DNA]</scope>
    <source>
        <strain evidence="4">0127_4</strain>
    </source>
</reference>
<evidence type="ECO:0000256" key="1">
    <source>
        <dbReference type="ARBA" id="ARBA00010574"/>
    </source>
</evidence>
<dbReference type="GO" id="GO:0005737">
    <property type="term" value="C:cytoplasm"/>
    <property type="evidence" value="ECO:0007669"/>
    <property type="project" value="UniProtKB-SubCell"/>
</dbReference>
<dbReference type="InterPro" id="IPR043519">
    <property type="entry name" value="NT_sf"/>
</dbReference>
<organism evidence="3 4">
    <name type="scientific">Terricaulis silvestris</name>
    <dbReference type="NCBI Taxonomy" id="2686094"/>
    <lineage>
        <taxon>Bacteria</taxon>
        <taxon>Pseudomonadati</taxon>
        <taxon>Pseudomonadota</taxon>
        <taxon>Alphaproteobacteria</taxon>
        <taxon>Caulobacterales</taxon>
        <taxon>Caulobacteraceae</taxon>
        <taxon>Terricaulis</taxon>
    </lineage>
</organism>
<comment type="subcellular location">
    <subcellularLocation>
        <location evidence="2">Cytoplasm</location>
    </subcellularLocation>
</comment>
<comment type="similarity">
    <text evidence="1 2">Belongs to the Iojap/RsfS family.</text>
</comment>
<keyword evidence="2" id="KW-0678">Repressor</keyword>
<dbReference type="SUPFAM" id="SSF81301">
    <property type="entry name" value="Nucleotidyltransferase"/>
    <property type="match status" value="1"/>
</dbReference>
<evidence type="ECO:0000313" key="3">
    <source>
        <dbReference type="EMBL" id="QGZ96886.1"/>
    </source>
</evidence>
<dbReference type="NCBIfam" id="TIGR00090">
    <property type="entry name" value="rsfS_iojap_ybeB"/>
    <property type="match status" value="1"/>
</dbReference>
<dbReference type="Proteomes" id="UP000431269">
    <property type="component" value="Chromosome"/>
</dbReference>
<dbReference type="PANTHER" id="PTHR21043:SF0">
    <property type="entry name" value="MITOCHONDRIAL ASSEMBLY OF RIBOSOMAL LARGE SUBUNIT PROTEIN 1"/>
    <property type="match status" value="1"/>
</dbReference>
<dbReference type="PANTHER" id="PTHR21043">
    <property type="entry name" value="IOJAP SUPERFAMILY ORTHOLOG"/>
    <property type="match status" value="1"/>
</dbReference>
<dbReference type="GO" id="GO:0090071">
    <property type="term" value="P:negative regulation of ribosome biogenesis"/>
    <property type="evidence" value="ECO:0007669"/>
    <property type="project" value="UniProtKB-UniRule"/>
</dbReference>
<gene>
    <name evidence="2 3" type="primary">rsfS</name>
    <name evidence="3" type="ORF">DSM104635_03751</name>
</gene>
<name>A0A6I6MTV4_9CAUL</name>
<evidence type="ECO:0000256" key="2">
    <source>
        <dbReference type="HAMAP-Rule" id="MF_01477"/>
    </source>
</evidence>